<dbReference type="OrthoDB" id="691071at2759"/>
<reference evidence="4" key="2">
    <citation type="submission" date="2018-10" db="UniProtKB">
        <authorList>
            <consortium name="EnsemblPlants"/>
        </authorList>
    </citation>
    <scope>IDENTIFICATION</scope>
</reference>
<dbReference type="GO" id="GO:0006952">
    <property type="term" value="P:defense response"/>
    <property type="evidence" value="ECO:0007669"/>
    <property type="project" value="InterPro"/>
</dbReference>
<keyword evidence="1" id="KW-0677">Repeat</keyword>
<keyword evidence="5" id="KW-1185">Reference proteome</keyword>
<dbReference type="PROSITE" id="PS51257">
    <property type="entry name" value="PROKAR_LIPOPROTEIN"/>
    <property type="match status" value="1"/>
</dbReference>
<dbReference type="Gramene" id="TraesWEE_scaffold_020446_01G000400.1">
    <property type="protein sequence ID" value="TraesWEE_scaffold_020446_01G000400.1"/>
    <property type="gene ID" value="TraesWEE_scaffold_020446_01G000400"/>
</dbReference>
<dbReference type="Pfam" id="PF23598">
    <property type="entry name" value="LRR_14"/>
    <property type="match status" value="1"/>
</dbReference>
<dbReference type="PANTHER" id="PTHR23155">
    <property type="entry name" value="DISEASE RESISTANCE PROTEIN RP"/>
    <property type="match status" value="1"/>
</dbReference>
<dbReference type="Gramene" id="TraesROB_scaffold_021469_01G000400.1">
    <property type="protein sequence ID" value="TraesROB_scaffold_021469_01G000400.1"/>
    <property type="gene ID" value="TraesROB_scaffold_021469_01G000400"/>
</dbReference>
<dbReference type="Pfam" id="PF23559">
    <property type="entry name" value="WHD_DRP"/>
    <property type="match status" value="1"/>
</dbReference>
<dbReference type="Gramene" id="TraesCS4D02G358400.1">
    <property type="protein sequence ID" value="TraesCS4D02G358400.1"/>
    <property type="gene ID" value="TraesCS4D02G358400"/>
</dbReference>
<reference evidence="4" key="1">
    <citation type="submission" date="2018-08" db="EMBL/GenBank/DDBJ databases">
        <authorList>
            <person name="Rossello M."/>
        </authorList>
    </citation>
    <scope>NUCLEOTIDE SEQUENCE [LARGE SCALE GENOMIC DNA]</scope>
    <source>
        <strain evidence="4">cv. Chinese Spring</strain>
    </source>
</reference>
<dbReference type="EnsemblPlants" id="TraesCS4D02G358400.1">
    <property type="protein sequence ID" value="TraesCS4D02G358400.1"/>
    <property type="gene ID" value="TraesCS4D02G358400"/>
</dbReference>
<dbReference type="Gramene" id="TraesCLE_scaffold_061242_01G000100.1">
    <property type="protein sequence ID" value="TraesCLE_scaffold_061242_01G000100.1"/>
    <property type="gene ID" value="TraesCLE_scaffold_061242_01G000100"/>
</dbReference>
<dbReference type="PANTHER" id="PTHR23155:SF1135">
    <property type="entry name" value="OS08G0246300 PROTEIN"/>
    <property type="match status" value="1"/>
</dbReference>
<evidence type="ECO:0000256" key="1">
    <source>
        <dbReference type="ARBA" id="ARBA00022737"/>
    </source>
</evidence>
<protein>
    <recommendedName>
        <fullName evidence="6">NB-ARC domain-containing protein</fullName>
    </recommendedName>
</protein>
<evidence type="ECO:0000259" key="2">
    <source>
        <dbReference type="Pfam" id="PF23559"/>
    </source>
</evidence>
<evidence type="ECO:0000313" key="4">
    <source>
        <dbReference type="EnsemblPlants" id="TraesCS4D02G358400.1"/>
    </source>
</evidence>
<dbReference type="InterPro" id="IPR058922">
    <property type="entry name" value="WHD_DRP"/>
</dbReference>
<dbReference type="InterPro" id="IPR055414">
    <property type="entry name" value="LRR_R13L4/SHOC2-like"/>
</dbReference>
<dbReference type="InterPro" id="IPR032675">
    <property type="entry name" value="LRR_dom_sf"/>
</dbReference>
<proteinExistence type="predicted"/>
<dbReference type="Gene3D" id="3.80.10.10">
    <property type="entry name" value="Ribonuclease Inhibitor"/>
    <property type="match status" value="2"/>
</dbReference>
<dbReference type="AlphaFoldDB" id="A0A3B6JQF4"/>
<feature type="domain" description="Disease resistance R13L4/SHOC-2-like LRR" evidence="3">
    <location>
        <begin position="388"/>
        <end position="652"/>
    </location>
</feature>
<dbReference type="SUPFAM" id="SSF52047">
    <property type="entry name" value="RNI-like"/>
    <property type="match status" value="1"/>
</dbReference>
<evidence type="ECO:0000259" key="3">
    <source>
        <dbReference type="Pfam" id="PF23598"/>
    </source>
</evidence>
<dbReference type="OMA" id="FKRTITK"/>
<feature type="domain" description="Disease resistance protein winged helix" evidence="2">
    <location>
        <begin position="119"/>
        <end position="187"/>
    </location>
</feature>
<sequence>MRWKLELDQGLCIYNSSIHLVGATGCTIVALNNKQLAPNEMPQSKLIVDMCGGIPKLIVAIGNHSLVSPSFLNNLNDDFIGKLETDPGFHGLRDLLSWMHSYFDACSDSLKPCIFYLSIFSADQNIRRKRLLRRWIAEGYCWDTFNSTAEQNGDRLFSELVGLSIIQYITYLLSMKNQCQVNGFFHEYIISRPMEDNLVFALEGCCGLNSQRGGQNLTLRQNWDMDMNVFENIDFSRLRSLTVFGDWSPMFISKNIQMRFLRVLDLQDTSGLQTLDIRHTSIATLPPAIIKLQRLQYIRAGTTTKPFDEGGTVPSLPATDEDMTPAIAENHGEPEATAPAPAEHGDDKATVTTLVEDVDGMAPSQPATAAAAEGVVHTLTRSRSRRHTLLSSRLSKLCQRHGLLDNGGVELPAGFGNLMALHTLGVINVSGAGGKAILKELKKLTQLRKIGLRGVNQENWKEFCSVISGHGHLESLSVHVDKDKEECSFYCFDDISQPPKTLKSLKLHGHVRTMPGWIKQHHYLEKLYLEMTIFSQEDVHVFDDFKESVLHRLLVRPIQDGELHFSLSPHDHSFYNFKVLEIYCTSRLKVTFGPWMAGSVRLLLVHCSSGSSFQISGLCELQSLEEVWLKGSYSNALKKDLQKQLSEHPCKPVLKLVQPRSS</sequence>
<organism evidence="4">
    <name type="scientific">Triticum aestivum</name>
    <name type="common">Wheat</name>
    <dbReference type="NCBI Taxonomy" id="4565"/>
    <lineage>
        <taxon>Eukaryota</taxon>
        <taxon>Viridiplantae</taxon>
        <taxon>Streptophyta</taxon>
        <taxon>Embryophyta</taxon>
        <taxon>Tracheophyta</taxon>
        <taxon>Spermatophyta</taxon>
        <taxon>Magnoliopsida</taxon>
        <taxon>Liliopsida</taxon>
        <taxon>Poales</taxon>
        <taxon>Poaceae</taxon>
        <taxon>BOP clade</taxon>
        <taxon>Pooideae</taxon>
        <taxon>Triticodae</taxon>
        <taxon>Triticeae</taxon>
        <taxon>Triticinae</taxon>
        <taxon>Triticum</taxon>
    </lineage>
</organism>
<dbReference type="Proteomes" id="UP000019116">
    <property type="component" value="Chromosome 4D"/>
</dbReference>
<dbReference type="Gramene" id="TraesCAD_scaffold_045720_01G000300.1">
    <property type="protein sequence ID" value="TraesCAD_scaffold_045720_01G000300.1"/>
    <property type="gene ID" value="TraesCAD_scaffold_045720_01G000300"/>
</dbReference>
<name>A0A3B6JQF4_WHEAT</name>
<dbReference type="Gramene" id="TraesCS4D03G0840300.1">
    <property type="protein sequence ID" value="TraesCS4D03G0840300.1.CDS"/>
    <property type="gene ID" value="TraesCS4D03G0840300"/>
</dbReference>
<accession>A0A3B6JQF4</accession>
<evidence type="ECO:0000313" key="5">
    <source>
        <dbReference type="Proteomes" id="UP000019116"/>
    </source>
</evidence>
<dbReference type="InterPro" id="IPR044974">
    <property type="entry name" value="Disease_R_plants"/>
</dbReference>
<evidence type="ECO:0008006" key="6">
    <source>
        <dbReference type="Google" id="ProtNLM"/>
    </source>
</evidence>